<dbReference type="EMBL" id="BPLR01000026">
    <property type="protein sequence ID" value="GIY91592.1"/>
    <property type="molecule type" value="Genomic_DNA"/>
</dbReference>
<name>A0AAV4XAG5_CAEEX</name>
<reference evidence="1 2" key="1">
    <citation type="submission" date="2021-06" db="EMBL/GenBank/DDBJ databases">
        <title>Caerostris extrusa draft genome.</title>
        <authorList>
            <person name="Kono N."/>
            <person name="Arakawa K."/>
        </authorList>
    </citation>
    <scope>NUCLEOTIDE SEQUENCE [LARGE SCALE GENOMIC DNA]</scope>
</reference>
<protein>
    <submittedName>
        <fullName evidence="1">Uncharacterized protein</fullName>
    </submittedName>
</protein>
<dbReference type="AlphaFoldDB" id="A0AAV4XAG5"/>
<dbReference type="Proteomes" id="UP001054945">
    <property type="component" value="Unassembled WGS sequence"/>
</dbReference>
<evidence type="ECO:0000313" key="1">
    <source>
        <dbReference type="EMBL" id="GIY91592.1"/>
    </source>
</evidence>
<sequence length="189" mass="20651">MITSSSECRRFAKHPVSLSPAGEAGQLSIIIRTRAPSFPNRIIVIPGPGLIARRQLRAQVAMGACDIPKWPCGRDPLLCSVVRNNRNRYGNAAKRIVAISPEPIKPIGWPLLFSICSAFIGTARFGDKAVLFNKGGLIVVPRAHIGHSGDRWVDVVVRHQCLVRQTMSCISSLVKILVNPEILTSLNEN</sequence>
<evidence type="ECO:0000313" key="2">
    <source>
        <dbReference type="Proteomes" id="UP001054945"/>
    </source>
</evidence>
<keyword evidence="2" id="KW-1185">Reference proteome</keyword>
<organism evidence="1 2">
    <name type="scientific">Caerostris extrusa</name>
    <name type="common">Bark spider</name>
    <name type="synonym">Caerostris bankana</name>
    <dbReference type="NCBI Taxonomy" id="172846"/>
    <lineage>
        <taxon>Eukaryota</taxon>
        <taxon>Metazoa</taxon>
        <taxon>Ecdysozoa</taxon>
        <taxon>Arthropoda</taxon>
        <taxon>Chelicerata</taxon>
        <taxon>Arachnida</taxon>
        <taxon>Araneae</taxon>
        <taxon>Araneomorphae</taxon>
        <taxon>Entelegynae</taxon>
        <taxon>Araneoidea</taxon>
        <taxon>Araneidae</taxon>
        <taxon>Caerostris</taxon>
    </lineage>
</organism>
<proteinExistence type="predicted"/>
<comment type="caution">
    <text evidence="1">The sequence shown here is derived from an EMBL/GenBank/DDBJ whole genome shotgun (WGS) entry which is preliminary data.</text>
</comment>
<accession>A0AAV4XAG5</accession>
<gene>
    <name evidence="1" type="ORF">CEXT_19241</name>
</gene>